<dbReference type="EMBL" id="OP744025">
    <property type="protein sequence ID" value="UZZ64242.1"/>
    <property type="molecule type" value="Genomic_DNA"/>
</dbReference>
<sequence>MKDNSVYSEISSVRIINAENKDINNKDLQAYGVKVGDIYEARVYYLSRNGKPTTARLNMGYGETIVAFSGEFEVIED</sequence>
<accession>A0AAE9TIN3</accession>
<proteinExistence type="predicted"/>
<protein>
    <submittedName>
        <fullName evidence="1">Uncharacterized protein</fullName>
    </submittedName>
</protein>
<evidence type="ECO:0000313" key="2">
    <source>
        <dbReference type="Proteomes" id="UP001236076"/>
    </source>
</evidence>
<organism evidence="1 2">
    <name type="scientific">Escherichia phage A5-4</name>
    <dbReference type="NCBI Taxonomy" id="2996162"/>
    <lineage>
        <taxon>Viruses</taxon>
        <taxon>Duplodnaviria</taxon>
        <taxon>Heunggongvirae</taxon>
        <taxon>Uroviricota</taxon>
        <taxon>Caudoviricetes</taxon>
        <taxon>Vequintavirinae</taxon>
    </lineage>
</organism>
<dbReference type="Proteomes" id="UP001236076">
    <property type="component" value="Segment"/>
</dbReference>
<reference evidence="1 2" key="1">
    <citation type="submission" date="2022-10" db="EMBL/GenBank/DDBJ databases">
        <authorList>
            <person name="Cortes-Martin A."/>
            <person name="Buttimer C.T.H."/>
            <person name="Hill C."/>
        </authorList>
    </citation>
    <scope>NUCLEOTIDE SEQUENCE [LARGE SCALE GENOMIC DNA]</scope>
</reference>
<name>A0AAE9TIN3_9CAUD</name>
<gene>
    <name evidence="1" type="ORF">A54_2</name>
</gene>
<evidence type="ECO:0000313" key="1">
    <source>
        <dbReference type="EMBL" id="UZZ64242.1"/>
    </source>
</evidence>
<keyword evidence="2" id="KW-1185">Reference proteome</keyword>